<dbReference type="PANTHER" id="PTHR33545">
    <property type="entry name" value="UPF0750 MEMBRANE PROTEIN YITT-RELATED"/>
    <property type="match status" value="1"/>
</dbReference>
<evidence type="ECO:0000313" key="8">
    <source>
        <dbReference type="EMBL" id="KXY50987.1"/>
    </source>
</evidence>
<feature type="transmembrane region" description="Helical" evidence="6">
    <location>
        <begin position="140"/>
        <end position="163"/>
    </location>
</feature>
<evidence type="ECO:0000256" key="2">
    <source>
        <dbReference type="ARBA" id="ARBA00022475"/>
    </source>
</evidence>
<dbReference type="Pfam" id="PF10035">
    <property type="entry name" value="DUF2179"/>
    <property type="match status" value="1"/>
</dbReference>
<dbReference type="EMBL" id="LOMO01000001">
    <property type="protein sequence ID" value="KXY50987.1"/>
    <property type="molecule type" value="Genomic_DNA"/>
</dbReference>
<dbReference type="Proteomes" id="UP000220210">
    <property type="component" value="Unassembled WGS sequence"/>
</dbReference>
<accession>A0A9X0SPA4</accession>
<dbReference type="GO" id="GO:0005886">
    <property type="term" value="C:plasma membrane"/>
    <property type="evidence" value="ECO:0007669"/>
    <property type="project" value="UniProtKB-SubCell"/>
</dbReference>
<evidence type="ECO:0000313" key="9">
    <source>
        <dbReference type="EMBL" id="PFF52028.1"/>
    </source>
</evidence>
<reference evidence="8 10" key="1">
    <citation type="submission" date="2015-12" db="EMBL/GenBank/DDBJ databases">
        <title>Bacillus cereus Group isolate.</title>
        <authorList>
            <person name="Kovac J."/>
        </authorList>
    </citation>
    <scope>NUCLEOTIDE SEQUENCE [LARGE SCALE GENOMIC DNA]</scope>
    <source>
        <strain evidence="8 10">FSL K6-0073</strain>
    </source>
</reference>
<dbReference type="AlphaFoldDB" id="A0A9X0SPA4"/>
<organism evidence="8 10">
    <name type="scientific">Bacillus cereus</name>
    <dbReference type="NCBI Taxonomy" id="1396"/>
    <lineage>
        <taxon>Bacteria</taxon>
        <taxon>Bacillati</taxon>
        <taxon>Bacillota</taxon>
        <taxon>Bacilli</taxon>
        <taxon>Bacillales</taxon>
        <taxon>Bacillaceae</taxon>
        <taxon>Bacillus</taxon>
        <taxon>Bacillus cereus group</taxon>
    </lineage>
</organism>
<evidence type="ECO:0000256" key="1">
    <source>
        <dbReference type="ARBA" id="ARBA00004651"/>
    </source>
</evidence>
<comment type="subcellular location">
    <subcellularLocation>
        <location evidence="1">Cell membrane</location>
        <topology evidence="1">Multi-pass membrane protein</topology>
    </subcellularLocation>
</comment>
<dbReference type="Proteomes" id="UP000075476">
    <property type="component" value="Unassembled WGS sequence"/>
</dbReference>
<evidence type="ECO:0000256" key="4">
    <source>
        <dbReference type="ARBA" id="ARBA00022989"/>
    </source>
</evidence>
<gene>
    <name evidence="8" type="ORF">AT268_31075</name>
    <name evidence="9" type="ORF">CN357_04890</name>
</gene>
<keyword evidence="4 6" id="KW-1133">Transmembrane helix</keyword>
<protein>
    <submittedName>
        <fullName evidence="9">YitT family protein</fullName>
    </submittedName>
</protein>
<dbReference type="PIRSF" id="PIRSF006483">
    <property type="entry name" value="Membrane_protein_YitT"/>
    <property type="match status" value="1"/>
</dbReference>
<dbReference type="InterPro" id="IPR051461">
    <property type="entry name" value="UPF0750_membrane"/>
</dbReference>
<dbReference type="RefSeq" id="WP_061662323.1">
    <property type="nucleotide sequence ID" value="NZ_LOMO01000001.1"/>
</dbReference>
<keyword evidence="2" id="KW-1003">Cell membrane</keyword>
<dbReference type="InterPro" id="IPR015867">
    <property type="entry name" value="N-reg_PII/ATP_PRibTrfase_C"/>
</dbReference>
<evidence type="ECO:0000313" key="10">
    <source>
        <dbReference type="Proteomes" id="UP000075476"/>
    </source>
</evidence>
<feature type="domain" description="DUF2179" evidence="7">
    <location>
        <begin position="217"/>
        <end position="268"/>
    </location>
</feature>
<name>A0A9X0SPA4_BACCE</name>
<proteinExistence type="predicted"/>
<evidence type="ECO:0000259" key="7">
    <source>
        <dbReference type="Pfam" id="PF10035"/>
    </source>
</evidence>
<evidence type="ECO:0000256" key="5">
    <source>
        <dbReference type="ARBA" id="ARBA00023136"/>
    </source>
</evidence>
<reference evidence="9 11" key="2">
    <citation type="submission" date="2017-09" db="EMBL/GenBank/DDBJ databases">
        <title>Large-scale bioinformatics analysis of Bacillus genomes uncovers conserved roles of natural products in bacterial physiology.</title>
        <authorList>
            <consortium name="Agbiome Team Llc"/>
            <person name="Bleich R.M."/>
            <person name="Kirk G.J."/>
            <person name="Santa Maria K.C."/>
            <person name="Allen S.E."/>
            <person name="Farag S."/>
            <person name="Shank E.A."/>
            <person name="Bowers A."/>
        </authorList>
    </citation>
    <scope>NUCLEOTIDE SEQUENCE [LARGE SCALE GENOMIC DNA]</scope>
    <source>
        <strain evidence="9 11">AFS020204</strain>
    </source>
</reference>
<dbReference type="InterPro" id="IPR003740">
    <property type="entry name" value="YitT"/>
</dbReference>
<dbReference type="InterPro" id="IPR019264">
    <property type="entry name" value="DUF2179"/>
</dbReference>
<feature type="transmembrane region" description="Helical" evidence="6">
    <location>
        <begin position="102"/>
        <end position="120"/>
    </location>
</feature>
<keyword evidence="3 6" id="KW-0812">Transmembrane</keyword>
<keyword evidence="5 6" id="KW-0472">Membrane</keyword>
<evidence type="ECO:0000313" key="11">
    <source>
        <dbReference type="Proteomes" id="UP000220210"/>
    </source>
</evidence>
<feature type="transmembrane region" description="Helical" evidence="6">
    <location>
        <begin position="7"/>
        <end position="25"/>
    </location>
</feature>
<dbReference type="Pfam" id="PF02588">
    <property type="entry name" value="YitT_membrane"/>
    <property type="match status" value="1"/>
</dbReference>
<dbReference type="EMBL" id="NTSO01000002">
    <property type="protein sequence ID" value="PFF52028.1"/>
    <property type="molecule type" value="Genomic_DNA"/>
</dbReference>
<dbReference type="CDD" id="cd16380">
    <property type="entry name" value="YitT_C"/>
    <property type="match status" value="1"/>
</dbReference>
<comment type="caution">
    <text evidence="8">The sequence shown here is derived from an EMBL/GenBank/DDBJ whole genome shotgun (WGS) entry which is preliminary data.</text>
</comment>
<feature type="transmembrane region" description="Helical" evidence="6">
    <location>
        <begin position="45"/>
        <end position="66"/>
    </location>
</feature>
<dbReference type="PANTHER" id="PTHR33545:SF3">
    <property type="entry name" value="UPF0750 MEMBRANE PROTEIN YQFU"/>
    <property type="match status" value="1"/>
</dbReference>
<feature type="transmembrane region" description="Helical" evidence="6">
    <location>
        <begin position="169"/>
        <end position="186"/>
    </location>
</feature>
<evidence type="ECO:0000256" key="3">
    <source>
        <dbReference type="ARBA" id="ARBA00022692"/>
    </source>
</evidence>
<evidence type="ECO:0000256" key="6">
    <source>
        <dbReference type="SAM" id="Phobius"/>
    </source>
</evidence>
<sequence>MKRFIEYVLLTIGAMISAVAIDLILSPNNLVDGGVTALSIMGNELFGLPVYVLFISLNLPILLFTSRTMGKKFAIRTLYANLVATGSMMFLKQFPPITSSELLIVLYGGLLFGLGVGIVVRLGGAIDGLEMLAVWVNKNYGIAVSTILLSANAIILIAVAIVFSLEQAMFSLAIFYIVTKMIDLILDGFNQGKSVMIISDKAEAIGQELMKELNLSITYLHGEGGYKGDAKKVIYCITSRVTYSKLKDTVLEIDPSAILEASHTAETTGVRVRETKSEEK</sequence>
<dbReference type="Gene3D" id="3.30.70.120">
    <property type="match status" value="1"/>
</dbReference>